<comment type="caution">
    <text evidence="4">The sequence shown here is derived from an EMBL/GenBank/DDBJ whole genome shotgun (WGS) entry which is preliminary data.</text>
</comment>
<gene>
    <name evidence="4" type="ORF">CLV41_1085</name>
</gene>
<protein>
    <recommendedName>
        <fullName evidence="3">Extensin-like C-terminal domain-containing protein</fullName>
    </recommendedName>
</protein>
<dbReference type="AlphaFoldDB" id="A0A2S3UPE0"/>
<sequence length="252" mass="26813">MRIVTQYCCAVLAGTVFGLPAPAAGEPVPNAKPLATTRQQPFLEGIDTPPAKPQVPDSTRNVSGTRSEPLAACDIPGALLDVAEPVTDGGYEDCGIADPVRLAGVVSGPNTAKFHAPVTISCDFAKVLTDWLRRDVLPVAELEFGIPVAVVASGPGYQCRRRNNRPDGKLSEHALGMAIDITQFQLADSSNISIEKDWVTATGKGKFLQAIHAKACRRFTTVLGPDADANHRSHFHLDAGCHGQDCTYIICQ</sequence>
<feature type="chain" id="PRO_5015479673" description="Extensin-like C-terminal domain-containing protein" evidence="2">
    <location>
        <begin position="24"/>
        <end position="252"/>
    </location>
</feature>
<evidence type="ECO:0000256" key="2">
    <source>
        <dbReference type="SAM" id="SignalP"/>
    </source>
</evidence>
<dbReference type="OrthoDB" id="9809788at2"/>
<evidence type="ECO:0000313" key="4">
    <source>
        <dbReference type="EMBL" id="POF29582.1"/>
    </source>
</evidence>
<accession>A0A2S3UPE0</accession>
<dbReference type="InterPro" id="IPR009683">
    <property type="entry name" value="Extensin-like_C"/>
</dbReference>
<feature type="signal peptide" evidence="2">
    <location>
        <begin position="1"/>
        <end position="23"/>
    </location>
</feature>
<evidence type="ECO:0000259" key="3">
    <source>
        <dbReference type="Pfam" id="PF06904"/>
    </source>
</evidence>
<dbReference type="EMBL" id="PPCN01000008">
    <property type="protein sequence ID" value="POF29582.1"/>
    <property type="molecule type" value="Genomic_DNA"/>
</dbReference>
<organism evidence="4 5">
    <name type="scientific">Roseibium marinum</name>
    <dbReference type="NCBI Taxonomy" id="281252"/>
    <lineage>
        <taxon>Bacteria</taxon>
        <taxon>Pseudomonadati</taxon>
        <taxon>Pseudomonadota</taxon>
        <taxon>Alphaproteobacteria</taxon>
        <taxon>Hyphomicrobiales</taxon>
        <taxon>Stappiaceae</taxon>
        <taxon>Roseibium</taxon>
    </lineage>
</organism>
<feature type="domain" description="Extensin-like C-terminal" evidence="3">
    <location>
        <begin position="90"/>
        <end position="244"/>
    </location>
</feature>
<feature type="region of interest" description="Disordered" evidence="1">
    <location>
        <begin position="43"/>
        <end position="67"/>
    </location>
</feature>
<dbReference type="Pfam" id="PF06904">
    <property type="entry name" value="Extensin-like_C"/>
    <property type="match status" value="1"/>
</dbReference>
<evidence type="ECO:0000313" key="5">
    <source>
        <dbReference type="Proteomes" id="UP000236959"/>
    </source>
</evidence>
<evidence type="ECO:0000256" key="1">
    <source>
        <dbReference type="SAM" id="MobiDB-lite"/>
    </source>
</evidence>
<keyword evidence="2" id="KW-0732">Signal</keyword>
<proteinExistence type="predicted"/>
<dbReference type="Proteomes" id="UP000236959">
    <property type="component" value="Unassembled WGS sequence"/>
</dbReference>
<reference evidence="4 5" key="1">
    <citation type="submission" date="2018-01" db="EMBL/GenBank/DDBJ databases">
        <title>Genomic Encyclopedia of Archaeal and Bacterial Type Strains, Phase II (KMG-II): from individual species to whole genera.</title>
        <authorList>
            <person name="Goeker M."/>
        </authorList>
    </citation>
    <scope>NUCLEOTIDE SEQUENCE [LARGE SCALE GENOMIC DNA]</scope>
    <source>
        <strain evidence="4 5">DSM 17023</strain>
    </source>
</reference>
<name>A0A2S3UPE0_9HYPH</name>
<feature type="compositionally biased region" description="Polar residues" evidence="1">
    <location>
        <begin position="56"/>
        <end position="66"/>
    </location>
</feature>
<keyword evidence="5" id="KW-1185">Reference proteome</keyword>